<proteinExistence type="predicted"/>
<dbReference type="NCBIfam" id="TIGR02563">
    <property type="entry name" value="cas_Csy4"/>
    <property type="match status" value="1"/>
</dbReference>
<dbReference type="Gene3D" id="3.30.70.2540">
    <property type="entry name" value="CRISPR-associated endoribonuclease Cas6/Csy4"/>
    <property type="match status" value="1"/>
</dbReference>
<dbReference type="EMBL" id="BAEM01000024">
    <property type="protein sequence ID" value="GAC09611.1"/>
    <property type="molecule type" value="Genomic_DNA"/>
</dbReference>
<dbReference type="RefSeq" id="WP_007986852.1">
    <property type="nucleotide sequence ID" value="NZ_BAEM01000024.1"/>
</dbReference>
<dbReference type="InterPro" id="IPR042564">
    <property type="entry name" value="CRISPR-Cas6/Csy4_sf"/>
</dbReference>
<dbReference type="Pfam" id="PF09618">
    <property type="entry name" value="Cas_Csy4"/>
    <property type="match status" value="1"/>
</dbReference>
<dbReference type="CDD" id="cd09739">
    <property type="entry name" value="Cas6_I-F"/>
    <property type="match status" value="1"/>
</dbReference>
<sequence>MKHYIDITLLPSDDIGVHFLWSKVMMQVHLALVEIQDSNKQVPVAVSFPHYRENANNATAFIGNKLRLFSENKTDLKRLNIQKWLNRLDDYVHIKNITEVPANIGSFESFSRRQKSGSPDKHIRRRMKRHNETLEQASKHFSDYKMADEDKALPFIKMKSLTSNDEFNMSIARKVTEQSSNPVMFNTYGFNRKAPLPKF</sequence>
<dbReference type="Proteomes" id="UP000006320">
    <property type="component" value="Unassembled WGS sequence"/>
</dbReference>
<dbReference type="InterPro" id="IPR013396">
    <property type="entry name" value="CRISPR-assoc_prot_Csy4"/>
</dbReference>
<evidence type="ECO:0000313" key="1">
    <source>
        <dbReference type="EMBL" id="GAC09611.1"/>
    </source>
</evidence>
<dbReference type="GO" id="GO:0043571">
    <property type="term" value="P:maintenance of CRISPR repeat elements"/>
    <property type="evidence" value="ECO:0007669"/>
    <property type="project" value="InterPro"/>
</dbReference>
<gene>
    <name evidence="1" type="ORF">GCHA_1658</name>
</gene>
<name>A0AAV3UX35_9ALTE</name>
<reference evidence="1 2" key="1">
    <citation type="journal article" date="2017" name="Antonie Van Leeuwenhoek">
        <title>Rhizobium rhizosphaerae sp. nov., a novel species isolated from rice rhizosphere.</title>
        <authorList>
            <person name="Zhao J.J."/>
            <person name="Zhang J."/>
            <person name="Zhang R.J."/>
            <person name="Zhang C.W."/>
            <person name="Yin H.Q."/>
            <person name="Zhang X.X."/>
        </authorList>
    </citation>
    <scope>NUCLEOTIDE SEQUENCE [LARGE SCALE GENOMIC DNA]</scope>
    <source>
        <strain evidence="1 2">S18K6</strain>
    </source>
</reference>
<dbReference type="GO" id="GO:0004519">
    <property type="term" value="F:endonuclease activity"/>
    <property type="evidence" value="ECO:0007669"/>
    <property type="project" value="InterPro"/>
</dbReference>
<dbReference type="AlphaFoldDB" id="A0AAV3UX35"/>
<organism evidence="1 2">
    <name type="scientific">Paraglaciecola chathamensis S18K6</name>
    <dbReference type="NCBI Taxonomy" id="1127672"/>
    <lineage>
        <taxon>Bacteria</taxon>
        <taxon>Pseudomonadati</taxon>
        <taxon>Pseudomonadota</taxon>
        <taxon>Gammaproteobacteria</taxon>
        <taxon>Alteromonadales</taxon>
        <taxon>Alteromonadaceae</taxon>
        <taxon>Paraglaciecola</taxon>
    </lineage>
</organism>
<comment type="caution">
    <text evidence="1">The sequence shown here is derived from an EMBL/GenBank/DDBJ whole genome shotgun (WGS) entry which is preliminary data.</text>
</comment>
<evidence type="ECO:0000313" key="2">
    <source>
        <dbReference type="Proteomes" id="UP000006320"/>
    </source>
</evidence>
<protein>
    <submittedName>
        <fullName evidence="1">CRISPR-associated Csy4 family protein</fullName>
    </submittedName>
</protein>
<accession>A0AAV3UX35</accession>